<reference evidence="1" key="1">
    <citation type="submission" date="2019-07" db="EMBL/GenBank/DDBJ databases">
        <title>Toxilogical consequences of a new and cryptic species of cyanobacteria (Komarekiella delphini-convector) recovered from the epidermis of a bottlenose dolphin and 1500 ft. in the air.</title>
        <authorList>
            <person name="Brown A.O."/>
            <person name="Dvorak P."/>
            <person name="Villanueva C.D."/>
            <person name="Foss A.J."/>
            <person name="Garvey A.D."/>
            <person name="Gibson Q.A."/>
            <person name="Johansen J.R."/>
            <person name="Casamatta D.A."/>
        </authorList>
    </citation>
    <scope>NUCLEOTIDE SEQUENCE</scope>
    <source>
        <strain evidence="1">SJRDD-AB1</strain>
    </source>
</reference>
<evidence type="ECO:0008006" key="3">
    <source>
        <dbReference type="Google" id="ProtNLM"/>
    </source>
</evidence>
<dbReference type="Proteomes" id="UP001165986">
    <property type="component" value="Unassembled WGS sequence"/>
</dbReference>
<sequence length="291" mass="32631">MGRIMGRGEKRLETKSLICEKESIEVLNGGTIDFLCYSSGKILKLSSGIVSDKCPKAETINANCNPNNIVGCFRPKGGTEESDEPTIISPYSTSALNPRPEITWTPVKGATSYKVKVKSYEFGWEKIVNQARLAYPSDEKEFQPGRSYTIYVFAYKDGNAFSYDETFVNVLSVASQEEIAQKIKRIKELKLPPDETILDVDAIYVAENLLDETIEMLKMVTAVGSRNPTLYRVLGDRYLRAKLPNAAKPQYIKADELAKNSNSSRELQKVQEGLKMVEFYNQLPRSRNGAQ</sequence>
<accession>A0AA40T3B5</accession>
<evidence type="ECO:0000313" key="1">
    <source>
        <dbReference type="EMBL" id="MBD6620163.1"/>
    </source>
</evidence>
<evidence type="ECO:0000313" key="2">
    <source>
        <dbReference type="Proteomes" id="UP001165986"/>
    </source>
</evidence>
<proteinExistence type="predicted"/>
<dbReference type="Gene3D" id="2.60.40.10">
    <property type="entry name" value="Immunoglobulins"/>
    <property type="match status" value="1"/>
</dbReference>
<comment type="caution">
    <text evidence="1">The sequence shown here is derived from an EMBL/GenBank/DDBJ whole genome shotgun (WGS) entry which is preliminary data.</text>
</comment>
<keyword evidence="2" id="KW-1185">Reference proteome</keyword>
<dbReference type="AlphaFoldDB" id="A0AA40T3B5"/>
<protein>
    <recommendedName>
        <fullName evidence="3">Fibronectin type-III domain-containing protein</fullName>
    </recommendedName>
</protein>
<gene>
    <name evidence="1" type="ORF">FNW02_31320</name>
</gene>
<dbReference type="InterPro" id="IPR013783">
    <property type="entry name" value="Ig-like_fold"/>
</dbReference>
<organism evidence="1 2">
    <name type="scientific">Komarekiella delphini-convector SJRDD-AB1</name>
    <dbReference type="NCBI Taxonomy" id="2593771"/>
    <lineage>
        <taxon>Bacteria</taxon>
        <taxon>Bacillati</taxon>
        <taxon>Cyanobacteriota</taxon>
        <taxon>Cyanophyceae</taxon>
        <taxon>Nostocales</taxon>
        <taxon>Nostocaceae</taxon>
        <taxon>Komarekiella</taxon>
        <taxon>Komarekiella delphini-convector</taxon>
    </lineage>
</organism>
<name>A0AA40T3B5_9NOST</name>
<dbReference type="EMBL" id="VJXY01000056">
    <property type="protein sequence ID" value="MBD6620163.1"/>
    <property type="molecule type" value="Genomic_DNA"/>
</dbReference>